<dbReference type="KEGG" id="frx:F7310_05975"/>
<dbReference type="Proteomes" id="UP000184222">
    <property type="component" value="Chromosome"/>
</dbReference>
<keyword evidence="1" id="KW-0732">Signal</keyword>
<dbReference type="AlphaFoldDB" id="A0A1L4BSV5"/>
<dbReference type="InterPro" id="IPR036944">
    <property type="entry name" value="PPIase_FKBP_N_sf"/>
</dbReference>
<accession>A0A1L4BSV5</accession>
<dbReference type="EMBL" id="CP016796">
    <property type="protein sequence ID" value="API86930.1"/>
    <property type="molecule type" value="Genomic_DNA"/>
</dbReference>
<evidence type="ECO:0000313" key="3">
    <source>
        <dbReference type="EMBL" id="API86930.1"/>
    </source>
</evidence>
<protein>
    <submittedName>
        <fullName evidence="3">Phage infection protein</fullName>
    </submittedName>
</protein>
<dbReference type="RefSeq" id="WP_072712508.1">
    <property type="nucleotide sequence ID" value="NZ_CP016796.1"/>
</dbReference>
<feature type="signal peptide" evidence="1">
    <location>
        <begin position="1"/>
        <end position="23"/>
    </location>
</feature>
<feature type="chain" id="PRO_5012340360" evidence="1">
    <location>
        <begin position="24"/>
        <end position="98"/>
    </location>
</feature>
<dbReference type="Pfam" id="PF01346">
    <property type="entry name" value="FKBP_N"/>
    <property type="match status" value="1"/>
</dbReference>
<dbReference type="STRING" id="573570.F7310_05975"/>
<dbReference type="InterPro" id="IPR000774">
    <property type="entry name" value="PPIase_FKBP_N"/>
</dbReference>
<evidence type="ECO:0000256" key="1">
    <source>
        <dbReference type="SAM" id="SignalP"/>
    </source>
</evidence>
<dbReference type="OrthoDB" id="9814548at2"/>
<proteinExistence type="predicted"/>
<evidence type="ECO:0000313" key="4">
    <source>
        <dbReference type="Proteomes" id="UP000184222"/>
    </source>
</evidence>
<evidence type="ECO:0000259" key="2">
    <source>
        <dbReference type="Pfam" id="PF01346"/>
    </source>
</evidence>
<reference evidence="3 4" key="1">
    <citation type="journal article" date="2016" name="Appl. Environ. Microbiol.">
        <title>Whole genome relationships among Francisella bacteria of diverse origin define new species and provide specific regions for detection.</title>
        <authorList>
            <person name="Challacombe J.F."/>
            <person name="Petersen J.M."/>
            <person name="Gallegos-Graves V."/>
            <person name="Hodge D."/>
            <person name="Pillai S."/>
            <person name="Kuske C.R."/>
        </authorList>
    </citation>
    <scope>NUCLEOTIDE SEQUENCE [LARGE SCALE GENOMIC DNA]</scope>
    <source>
        <strain evidence="4">TX07-7310</strain>
    </source>
</reference>
<name>A0A1L4BSV5_9GAMM</name>
<gene>
    <name evidence="3" type="ORF">F7310_05975</name>
</gene>
<dbReference type="GO" id="GO:0006457">
    <property type="term" value="P:protein folding"/>
    <property type="evidence" value="ECO:0007669"/>
    <property type="project" value="InterPro"/>
</dbReference>
<dbReference type="Gene3D" id="1.10.287.460">
    <property type="entry name" value="Peptidyl-prolyl cis-trans isomerase, FKBP-type, N-terminal domain"/>
    <property type="match status" value="1"/>
</dbReference>
<sequence length="98" mass="10411">MKLTKTLLVAPLVAGALIGTSFAATDTKSDTSYSVGYTMGKTLKAQMQQNNVSADDAQVVDGLKDGINSKKPKLTPEQMQTAMAEFQKQAMAAQKNAQ</sequence>
<keyword evidence="4" id="KW-1185">Reference proteome</keyword>
<organism evidence="3 4">
    <name type="scientific">Francisella uliginis</name>
    <dbReference type="NCBI Taxonomy" id="573570"/>
    <lineage>
        <taxon>Bacteria</taxon>
        <taxon>Pseudomonadati</taxon>
        <taxon>Pseudomonadota</taxon>
        <taxon>Gammaproteobacteria</taxon>
        <taxon>Thiotrichales</taxon>
        <taxon>Francisellaceae</taxon>
        <taxon>Francisella</taxon>
    </lineage>
</organism>
<feature type="domain" description="Peptidyl-prolyl cis-trans isomerase FKBP-type N-terminal" evidence="2">
    <location>
        <begin position="29"/>
        <end position="96"/>
    </location>
</feature>